<evidence type="ECO:0000313" key="1">
    <source>
        <dbReference type="EMBL" id="ERL06342.1"/>
    </source>
</evidence>
<gene>
    <name evidence="1" type="ORF">HMPREF1316_1216</name>
</gene>
<dbReference type="OrthoDB" id="3611744at2"/>
<dbReference type="AlphaFoldDB" id="U2UTA9"/>
<proteinExistence type="predicted"/>
<dbReference type="eggNOG" id="COG4122">
    <property type="taxonomic scope" value="Bacteria"/>
</dbReference>
<comment type="caution">
    <text evidence="1">The sequence shown here is derived from an EMBL/GenBank/DDBJ whole genome shotgun (WGS) entry which is preliminary data.</text>
</comment>
<protein>
    <submittedName>
        <fullName evidence="1">WbqC-like protein</fullName>
    </submittedName>
</protein>
<dbReference type="InterPro" id="IPR014985">
    <property type="entry name" value="WbqC"/>
</dbReference>
<dbReference type="Proteomes" id="UP000016638">
    <property type="component" value="Unassembled WGS sequence"/>
</dbReference>
<accession>U2UTA9</accession>
<keyword evidence="2" id="KW-1185">Reference proteome</keyword>
<dbReference type="EMBL" id="AWEZ01000067">
    <property type="protein sequence ID" value="ERL06342.1"/>
    <property type="molecule type" value="Genomic_DNA"/>
</dbReference>
<sequence>MIFGANQAYFMPYLGYWQLINAVDVYGVADNYNYIKRGWVNRNRVLGNMGPRYLTLPIVHASRNRFIMEHELAPFDADTMLHQLSHEYRSAPNFDAGLDLMERVLRCKKTNLADFLFDSIELTCHYLGIDTRLIRTSDLPQDPSLRREQRLYDYCDQLQADTYYNPIGGTALYSFEDFRAHGIKLAFVRCHPVPYPQVRVEEFVPNLSIVDVIMNTSRQEAHDMLASFDLITEERS</sequence>
<dbReference type="Pfam" id="PF08889">
    <property type="entry name" value="WbqC"/>
    <property type="match status" value="1"/>
</dbReference>
<dbReference type="RefSeq" id="WP_021727115.1">
    <property type="nucleotide sequence ID" value="NZ_AWEZ01000067.1"/>
</dbReference>
<reference evidence="1 2" key="1">
    <citation type="submission" date="2013-08" db="EMBL/GenBank/DDBJ databases">
        <authorList>
            <person name="Durkin A.S."/>
            <person name="Haft D.R."/>
            <person name="McCorrison J."/>
            <person name="Torralba M."/>
            <person name="Gillis M."/>
            <person name="Haft D.H."/>
            <person name="Methe B."/>
            <person name="Sutton G."/>
            <person name="Nelson K.E."/>
        </authorList>
    </citation>
    <scope>NUCLEOTIDE SEQUENCE [LARGE SCALE GENOMIC DNA]</scope>
    <source>
        <strain evidence="1 2">F0195</strain>
    </source>
</reference>
<evidence type="ECO:0000313" key="2">
    <source>
        <dbReference type="Proteomes" id="UP000016638"/>
    </source>
</evidence>
<organism evidence="1 2">
    <name type="scientific">Olsenella profusa F0195</name>
    <dbReference type="NCBI Taxonomy" id="1125712"/>
    <lineage>
        <taxon>Bacteria</taxon>
        <taxon>Bacillati</taxon>
        <taxon>Actinomycetota</taxon>
        <taxon>Coriobacteriia</taxon>
        <taxon>Coriobacteriales</taxon>
        <taxon>Atopobiaceae</taxon>
        <taxon>Olsenella</taxon>
    </lineage>
</organism>
<dbReference type="STRING" id="1125712.HMPREF1316_1216"/>
<dbReference type="PATRIC" id="fig|1125712.3.peg.2214"/>
<name>U2UTA9_9ACTN</name>